<sequence>MDLLLFVINCSPALLLIYSLPRLEVFLKIIMAARVYARVNRIKIQSICKKNDDTLRYQKICTEALHFK</sequence>
<evidence type="ECO:0000313" key="1">
    <source>
        <dbReference type="EMBL" id="PKK89957.1"/>
    </source>
</evidence>
<organism evidence="1 2">
    <name type="scientific">Candidatus Wallbacteria bacterium HGW-Wallbacteria-1</name>
    <dbReference type="NCBI Taxonomy" id="2013854"/>
    <lineage>
        <taxon>Bacteria</taxon>
        <taxon>Candidatus Walliibacteriota</taxon>
    </lineage>
</organism>
<dbReference type="EMBL" id="PGXC01000009">
    <property type="protein sequence ID" value="PKK89957.1"/>
    <property type="molecule type" value="Genomic_DNA"/>
</dbReference>
<comment type="caution">
    <text evidence="1">The sequence shown here is derived from an EMBL/GenBank/DDBJ whole genome shotgun (WGS) entry which is preliminary data.</text>
</comment>
<accession>A0A2N1PNP5</accession>
<name>A0A2N1PNP5_9BACT</name>
<dbReference type="AlphaFoldDB" id="A0A2N1PNP5"/>
<protein>
    <submittedName>
        <fullName evidence="1">Uncharacterized protein</fullName>
    </submittedName>
</protein>
<dbReference type="Proteomes" id="UP000233256">
    <property type="component" value="Unassembled WGS sequence"/>
</dbReference>
<gene>
    <name evidence="1" type="ORF">CVV64_11535</name>
</gene>
<evidence type="ECO:0000313" key="2">
    <source>
        <dbReference type="Proteomes" id="UP000233256"/>
    </source>
</evidence>
<reference evidence="1 2" key="1">
    <citation type="journal article" date="2017" name="ISME J.">
        <title>Potential for microbial H2 and metal transformations associated with novel bacteria and archaea in deep terrestrial subsurface sediments.</title>
        <authorList>
            <person name="Hernsdorf A.W."/>
            <person name="Amano Y."/>
            <person name="Miyakawa K."/>
            <person name="Ise K."/>
            <person name="Suzuki Y."/>
            <person name="Anantharaman K."/>
            <person name="Probst A."/>
            <person name="Burstein D."/>
            <person name="Thomas B.C."/>
            <person name="Banfield J.F."/>
        </authorList>
    </citation>
    <scope>NUCLEOTIDE SEQUENCE [LARGE SCALE GENOMIC DNA]</scope>
    <source>
        <strain evidence="1">HGW-Wallbacteria-1</strain>
    </source>
</reference>
<proteinExistence type="predicted"/>